<dbReference type="GeneID" id="87866563"/>
<feature type="compositionally biased region" description="Basic and acidic residues" evidence="1">
    <location>
        <begin position="43"/>
        <end position="53"/>
    </location>
</feature>
<keyword evidence="3" id="KW-1185">Reference proteome</keyword>
<organism evidence="2 3">
    <name type="scientific">Neurospora tetraspora</name>
    <dbReference type="NCBI Taxonomy" id="94610"/>
    <lineage>
        <taxon>Eukaryota</taxon>
        <taxon>Fungi</taxon>
        <taxon>Dikarya</taxon>
        <taxon>Ascomycota</taxon>
        <taxon>Pezizomycotina</taxon>
        <taxon>Sordariomycetes</taxon>
        <taxon>Sordariomycetidae</taxon>
        <taxon>Sordariales</taxon>
        <taxon>Sordariaceae</taxon>
        <taxon>Neurospora</taxon>
    </lineage>
</organism>
<reference evidence="2" key="1">
    <citation type="journal article" date="2023" name="Mol. Phylogenet. Evol.">
        <title>Genome-scale phylogeny and comparative genomics of the fungal order Sordariales.</title>
        <authorList>
            <person name="Hensen N."/>
            <person name="Bonometti L."/>
            <person name="Westerberg I."/>
            <person name="Brannstrom I.O."/>
            <person name="Guillou S."/>
            <person name="Cros-Aarteil S."/>
            <person name="Calhoun S."/>
            <person name="Haridas S."/>
            <person name="Kuo A."/>
            <person name="Mondo S."/>
            <person name="Pangilinan J."/>
            <person name="Riley R."/>
            <person name="LaButti K."/>
            <person name="Andreopoulos B."/>
            <person name="Lipzen A."/>
            <person name="Chen C."/>
            <person name="Yan M."/>
            <person name="Daum C."/>
            <person name="Ng V."/>
            <person name="Clum A."/>
            <person name="Steindorff A."/>
            <person name="Ohm R.A."/>
            <person name="Martin F."/>
            <person name="Silar P."/>
            <person name="Natvig D.O."/>
            <person name="Lalanne C."/>
            <person name="Gautier V."/>
            <person name="Ament-Velasquez S.L."/>
            <person name="Kruys A."/>
            <person name="Hutchinson M.I."/>
            <person name="Powell A.J."/>
            <person name="Barry K."/>
            <person name="Miller A.N."/>
            <person name="Grigoriev I.V."/>
            <person name="Debuchy R."/>
            <person name="Gladieux P."/>
            <person name="Hiltunen Thoren M."/>
            <person name="Johannesson H."/>
        </authorList>
    </citation>
    <scope>NUCLEOTIDE SEQUENCE</scope>
    <source>
        <strain evidence="2">CBS 560.94</strain>
    </source>
</reference>
<sequence>MTHLPEEWAHRSFAERPTVEKKLTLAEIDKKIEELAKGLEELERTAAASKDESAAGPSSGPKPNKVTKPKAKKSRKFPIEEVIARLTQVAQHDPEARKILEKIWHGP</sequence>
<dbReference type="RefSeq" id="XP_062684042.1">
    <property type="nucleotide sequence ID" value="XM_062829409.1"/>
</dbReference>
<reference evidence="2" key="2">
    <citation type="submission" date="2023-06" db="EMBL/GenBank/DDBJ databases">
        <authorList>
            <consortium name="Lawrence Berkeley National Laboratory"/>
            <person name="Haridas S."/>
            <person name="Hensen N."/>
            <person name="Bonometti L."/>
            <person name="Westerberg I."/>
            <person name="Brannstrom I.O."/>
            <person name="Guillou S."/>
            <person name="Cros-Aarteil S."/>
            <person name="Calhoun S."/>
            <person name="Kuo A."/>
            <person name="Mondo S."/>
            <person name="Pangilinan J."/>
            <person name="Riley R."/>
            <person name="Labutti K."/>
            <person name="Andreopoulos B."/>
            <person name="Lipzen A."/>
            <person name="Chen C."/>
            <person name="Yanf M."/>
            <person name="Daum C."/>
            <person name="Ng V."/>
            <person name="Clum A."/>
            <person name="Steindorff A."/>
            <person name="Ohm R."/>
            <person name="Martin F."/>
            <person name="Silar P."/>
            <person name="Natvig D."/>
            <person name="Lalanne C."/>
            <person name="Gautier V."/>
            <person name="Ament-Velasquez S.L."/>
            <person name="Kruys A."/>
            <person name="Hutchinson M.I."/>
            <person name="Powell A.J."/>
            <person name="Barry K."/>
            <person name="Miller A.N."/>
            <person name="Grigoriev I.V."/>
            <person name="Debuchy R."/>
            <person name="Gladieux P."/>
            <person name="Thoren M.H."/>
            <person name="Johannesson H."/>
        </authorList>
    </citation>
    <scope>NUCLEOTIDE SEQUENCE</scope>
    <source>
        <strain evidence="2">CBS 560.94</strain>
    </source>
</reference>
<gene>
    <name evidence="2" type="ORF">B0H65DRAFT_545841</name>
</gene>
<accession>A0AAE0JJE5</accession>
<evidence type="ECO:0000313" key="2">
    <source>
        <dbReference type="EMBL" id="KAK3350747.1"/>
    </source>
</evidence>
<dbReference type="AlphaFoldDB" id="A0AAE0JJE5"/>
<comment type="caution">
    <text evidence="2">The sequence shown here is derived from an EMBL/GenBank/DDBJ whole genome shotgun (WGS) entry which is preliminary data.</text>
</comment>
<dbReference type="EMBL" id="JAUEPP010000002">
    <property type="protein sequence ID" value="KAK3350747.1"/>
    <property type="molecule type" value="Genomic_DNA"/>
</dbReference>
<dbReference type="Proteomes" id="UP001278500">
    <property type="component" value="Unassembled WGS sequence"/>
</dbReference>
<name>A0AAE0JJE5_9PEZI</name>
<feature type="compositionally biased region" description="Basic residues" evidence="1">
    <location>
        <begin position="65"/>
        <end position="76"/>
    </location>
</feature>
<proteinExistence type="predicted"/>
<evidence type="ECO:0000256" key="1">
    <source>
        <dbReference type="SAM" id="MobiDB-lite"/>
    </source>
</evidence>
<protein>
    <submittedName>
        <fullName evidence="2">Uncharacterized protein</fullName>
    </submittedName>
</protein>
<feature type="region of interest" description="Disordered" evidence="1">
    <location>
        <begin position="43"/>
        <end position="77"/>
    </location>
</feature>
<evidence type="ECO:0000313" key="3">
    <source>
        <dbReference type="Proteomes" id="UP001278500"/>
    </source>
</evidence>